<protein>
    <submittedName>
        <fullName evidence="2">Glyoxalase/bleomycin resistance protein/dioxygenase superfamily protein</fullName>
    </submittedName>
</protein>
<organism evidence="2 3">
    <name type="scientific">Kribbella antiqua</name>
    <dbReference type="NCBI Taxonomy" id="2512217"/>
    <lineage>
        <taxon>Bacteria</taxon>
        <taxon>Bacillati</taxon>
        <taxon>Actinomycetota</taxon>
        <taxon>Actinomycetes</taxon>
        <taxon>Propionibacteriales</taxon>
        <taxon>Kribbellaceae</taxon>
        <taxon>Kribbella</taxon>
    </lineage>
</organism>
<name>A0A4V6NNF9_9ACTN</name>
<evidence type="ECO:0000313" key="3">
    <source>
        <dbReference type="Proteomes" id="UP000295573"/>
    </source>
</evidence>
<keyword evidence="3" id="KW-1185">Reference proteome</keyword>
<evidence type="ECO:0000259" key="1">
    <source>
        <dbReference type="PROSITE" id="PS51819"/>
    </source>
</evidence>
<dbReference type="EMBL" id="SLWR01000013">
    <property type="protein sequence ID" value="TCO42420.1"/>
    <property type="molecule type" value="Genomic_DNA"/>
</dbReference>
<dbReference type="CDD" id="cd06587">
    <property type="entry name" value="VOC"/>
    <property type="match status" value="1"/>
</dbReference>
<proteinExistence type="predicted"/>
<dbReference type="PROSITE" id="PS51819">
    <property type="entry name" value="VOC"/>
    <property type="match status" value="1"/>
</dbReference>
<dbReference type="Proteomes" id="UP000295573">
    <property type="component" value="Unassembled WGS sequence"/>
</dbReference>
<dbReference type="OrthoDB" id="9797743at2"/>
<dbReference type="Gene3D" id="3.10.180.10">
    <property type="entry name" value="2,3-Dihydroxybiphenyl 1,2-Dioxygenase, domain 1"/>
    <property type="match status" value="1"/>
</dbReference>
<comment type="caution">
    <text evidence="2">The sequence shown here is derived from an EMBL/GenBank/DDBJ whole genome shotgun (WGS) entry which is preliminary data.</text>
</comment>
<dbReference type="InterPro" id="IPR037523">
    <property type="entry name" value="VOC_core"/>
</dbReference>
<gene>
    <name evidence="2" type="ORF">EV646_11342</name>
</gene>
<dbReference type="Pfam" id="PF00903">
    <property type="entry name" value="Glyoxalase"/>
    <property type="match status" value="1"/>
</dbReference>
<feature type="domain" description="VOC" evidence="1">
    <location>
        <begin position="2"/>
        <end position="117"/>
    </location>
</feature>
<reference evidence="2 3" key="1">
    <citation type="journal article" date="2015" name="Stand. Genomic Sci.">
        <title>Genomic Encyclopedia of Bacterial and Archaeal Type Strains, Phase III: the genomes of soil and plant-associated and newly described type strains.</title>
        <authorList>
            <person name="Whitman W.B."/>
            <person name="Woyke T."/>
            <person name="Klenk H.P."/>
            <person name="Zhou Y."/>
            <person name="Lilburn T.G."/>
            <person name="Beck B.J."/>
            <person name="De Vos P."/>
            <person name="Vandamme P."/>
            <person name="Eisen J.A."/>
            <person name="Garrity G."/>
            <person name="Hugenholtz P."/>
            <person name="Kyrpides N.C."/>
        </authorList>
    </citation>
    <scope>NUCLEOTIDE SEQUENCE [LARGE SCALE GENOMIC DNA]</scope>
    <source>
        <strain evidence="2 3">VKM Ac-2541</strain>
    </source>
</reference>
<dbReference type="SUPFAM" id="SSF54593">
    <property type="entry name" value="Glyoxalase/Bleomycin resistance protein/Dihydroxybiphenyl dioxygenase"/>
    <property type="match status" value="1"/>
</dbReference>
<keyword evidence="2" id="KW-0223">Dioxygenase</keyword>
<evidence type="ECO:0000313" key="2">
    <source>
        <dbReference type="EMBL" id="TCO42420.1"/>
    </source>
</evidence>
<keyword evidence="2" id="KW-0560">Oxidoreductase</keyword>
<dbReference type="GO" id="GO:0051213">
    <property type="term" value="F:dioxygenase activity"/>
    <property type="evidence" value="ECO:0007669"/>
    <property type="project" value="UniProtKB-KW"/>
</dbReference>
<dbReference type="InterPro" id="IPR004360">
    <property type="entry name" value="Glyas_Fos-R_dOase_dom"/>
</dbReference>
<accession>A0A4V6NNF9</accession>
<sequence length="134" mass="15022">MSLASAVMFVTELDRAVAFYAELLGWTVAVQDLDAALLTCPDGFQLYLRARGPRARRSIGHVGVQYLIWTAPSQSELDRCEQVLRRQSGQVTRSTFDGFIIIEGRGPDNAPILIAHPGPQEAPRHQVMQRIYLW</sequence>
<dbReference type="InterPro" id="IPR029068">
    <property type="entry name" value="Glyas_Bleomycin-R_OHBP_Dase"/>
</dbReference>
<dbReference type="AlphaFoldDB" id="A0A4V6NNF9"/>